<name>A0A2K8T4R2_9NOSO</name>
<accession>A0A2K8T4R2</accession>
<reference evidence="1 2" key="1">
    <citation type="submission" date="2017-11" db="EMBL/GenBank/DDBJ databases">
        <title>Complete genome of a free-living desiccation-tolerant cyanobacterium and its photosynthetic adaptation to extreme terrestrial habitat.</title>
        <authorList>
            <person name="Shang J."/>
        </authorList>
    </citation>
    <scope>NUCLEOTIDE SEQUENCE [LARGE SCALE GENOMIC DNA]</scope>
    <source>
        <strain evidence="1 2">CCNUN1</strain>
    </source>
</reference>
<dbReference type="Proteomes" id="UP000232003">
    <property type="component" value="Chromosome"/>
</dbReference>
<keyword evidence="2" id="KW-1185">Reference proteome</keyword>
<dbReference type="EMBL" id="CP024785">
    <property type="protein sequence ID" value="AUB42651.1"/>
    <property type="molecule type" value="Genomic_DNA"/>
</dbReference>
<evidence type="ECO:0000313" key="1">
    <source>
        <dbReference type="EMBL" id="AUB42651.1"/>
    </source>
</evidence>
<organism evidence="1 2">
    <name type="scientific">Nostoc flagelliforme CCNUN1</name>
    <dbReference type="NCBI Taxonomy" id="2038116"/>
    <lineage>
        <taxon>Bacteria</taxon>
        <taxon>Bacillati</taxon>
        <taxon>Cyanobacteriota</taxon>
        <taxon>Cyanophyceae</taxon>
        <taxon>Nostocales</taxon>
        <taxon>Nostocaceae</taxon>
        <taxon>Nostoc</taxon>
    </lineage>
</organism>
<dbReference type="AlphaFoldDB" id="A0A2K8T4R2"/>
<gene>
    <name evidence="1" type="ORF">COO91_08797</name>
</gene>
<evidence type="ECO:0000313" key="2">
    <source>
        <dbReference type="Proteomes" id="UP000232003"/>
    </source>
</evidence>
<proteinExistence type="predicted"/>
<protein>
    <submittedName>
        <fullName evidence="1">Uncharacterized protein</fullName>
    </submittedName>
</protein>
<sequence>MVVSNDEIATTIYFIDNIYPIPARNNNQNMLSLESGGIFN</sequence>
<dbReference type="KEGG" id="nfl:COO91_08797"/>